<gene>
    <name evidence="1" type="ORF">AMURIS_04961</name>
</gene>
<organism evidence="1 2">
    <name type="scientific">Acetatifactor muris</name>
    <dbReference type="NCBI Taxonomy" id="879566"/>
    <lineage>
        <taxon>Bacteria</taxon>
        <taxon>Bacillati</taxon>
        <taxon>Bacillota</taxon>
        <taxon>Clostridia</taxon>
        <taxon>Lachnospirales</taxon>
        <taxon>Lachnospiraceae</taxon>
        <taxon>Acetatifactor</taxon>
    </lineage>
</organism>
<dbReference type="Proteomes" id="UP000236311">
    <property type="component" value="Unassembled WGS sequence"/>
</dbReference>
<name>A0A2K4ZP02_9FIRM</name>
<proteinExistence type="predicted"/>
<protein>
    <submittedName>
        <fullName evidence="1">Uncharacterized protein</fullName>
    </submittedName>
</protein>
<dbReference type="AlphaFoldDB" id="A0A2K4ZP02"/>
<reference evidence="1 2" key="1">
    <citation type="submission" date="2018-01" db="EMBL/GenBank/DDBJ databases">
        <authorList>
            <person name="Gaut B.S."/>
            <person name="Morton B.R."/>
            <person name="Clegg M.T."/>
            <person name="Duvall M.R."/>
        </authorList>
    </citation>
    <scope>NUCLEOTIDE SEQUENCE [LARGE SCALE GENOMIC DNA]</scope>
    <source>
        <strain evidence="1">GP69</strain>
    </source>
</reference>
<evidence type="ECO:0000313" key="2">
    <source>
        <dbReference type="Proteomes" id="UP000236311"/>
    </source>
</evidence>
<dbReference type="RefSeq" id="WP_103242171.1">
    <property type="nucleotide sequence ID" value="NZ_JANJZD010000047.1"/>
</dbReference>
<sequence length="94" mass="10778">MNKKYPIKTTALMLLESIYLNSNYNLQATINANSLANEKMNIQMIQKAATYLKEKGYIHYDIAPHDKWTVTITATGVDWVEECNKVDPTEPIKE</sequence>
<keyword evidence="2" id="KW-1185">Reference proteome</keyword>
<evidence type="ECO:0000313" key="1">
    <source>
        <dbReference type="EMBL" id="SOY32203.1"/>
    </source>
</evidence>
<accession>A0A2K4ZP02</accession>
<dbReference type="EMBL" id="OFSM01000042">
    <property type="protein sequence ID" value="SOY32203.1"/>
    <property type="molecule type" value="Genomic_DNA"/>
</dbReference>